<dbReference type="PROSITE" id="PS00482">
    <property type="entry name" value="DIHYDROOROTASE_1"/>
    <property type="match status" value="1"/>
</dbReference>
<organism evidence="5 6">
    <name type="scientific">Chelativorans intermedius</name>
    <dbReference type="NCBI Taxonomy" id="515947"/>
    <lineage>
        <taxon>Bacteria</taxon>
        <taxon>Pseudomonadati</taxon>
        <taxon>Pseudomonadota</taxon>
        <taxon>Alphaproteobacteria</taxon>
        <taxon>Hyphomicrobiales</taxon>
        <taxon>Phyllobacteriaceae</taxon>
        <taxon>Chelativorans</taxon>
    </lineage>
</organism>
<comment type="cofactor">
    <cofactor evidence="1">
        <name>Zn(2+)</name>
        <dbReference type="ChEBI" id="CHEBI:29105"/>
    </cofactor>
</comment>
<sequence>MAFADGRVAAIDGDIPPDRAARLVDASGCLVTPGLIDLHIHVRWAGTPPTPISCAATSALAKRHKVAARPDPVYCKNSVWPCLRTAPHAPAAGRKTQENLRKSKELPLSRL</sequence>
<dbReference type="InterPro" id="IPR002195">
    <property type="entry name" value="Dihydroorotase_CS"/>
</dbReference>
<evidence type="ECO:0000256" key="3">
    <source>
        <dbReference type="SAM" id="MobiDB-lite"/>
    </source>
</evidence>
<dbReference type="SUPFAM" id="SSF51338">
    <property type="entry name" value="Composite domain of metallo-dependent hydrolases"/>
    <property type="match status" value="1"/>
</dbReference>
<comment type="similarity">
    <text evidence="2">Belongs to the metallo-dependent hydrolases superfamily. DHOase family. Class I DHOase subfamily.</text>
</comment>
<dbReference type="InterPro" id="IPR011059">
    <property type="entry name" value="Metal-dep_hydrolase_composite"/>
</dbReference>
<keyword evidence="6" id="KW-1185">Reference proteome</keyword>
<feature type="domain" description="Amidohydrolase 3" evidence="4">
    <location>
        <begin position="23"/>
        <end position="68"/>
    </location>
</feature>
<dbReference type="Pfam" id="PF07969">
    <property type="entry name" value="Amidohydro_3"/>
    <property type="match status" value="1"/>
</dbReference>
<reference evidence="5 6" key="1">
    <citation type="submission" date="2024-09" db="EMBL/GenBank/DDBJ databases">
        <authorList>
            <person name="Sun Q."/>
            <person name="Mori K."/>
        </authorList>
    </citation>
    <scope>NUCLEOTIDE SEQUENCE [LARGE SCALE GENOMIC DNA]</scope>
    <source>
        <strain evidence="5 6">CCM 8543</strain>
    </source>
</reference>
<proteinExistence type="inferred from homology"/>
<dbReference type="InterPro" id="IPR013108">
    <property type="entry name" value="Amidohydro_3"/>
</dbReference>
<comment type="caution">
    <text evidence="5">The sequence shown here is derived from an EMBL/GenBank/DDBJ whole genome shotgun (WGS) entry which is preliminary data.</text>
</comment>
<gene>
    <name evidence="5" type="ORF">ACFFJ2_03925</name>
</gene>
<name>A0ABV6D4I8_9HYPH</name>
<evidence type="ECO:0000313" key="6">
    <source>
        <dbReference type="Proteomes" id="UP001589755"/>
    </source>
</evidence>
<evidence type="ECO:0000256" key="2">
    <source>
        <dbReference type="ARBA" id="ARBA00010286"/>
    </source>
</evidence>
<feature type="compositionally biased region" description="Basic and acidic residues" evidence="3">
    <location>
        <begin position="95"/>
        <end position="111"/>
    </location>
</feature>
<evidence type="ECO:0000313" key="5">
    <source>
        <dbReference type="EMBL" id="MFC0207546.1"/>
    </source>
</evidence>
<protein>
    <submittedName>
        <fullName evidence="5">Amidohydrolase family protein</fullName>
    </submittedName>
</protein>
<dbReference type="Proteomes" id="UP001589755">
    <property type="component" value="Unassembled WGS sequence"/>
</dbReference>
<dbReference type="Gene3D" id="3.20.20.140">
    <property type="entry name" value="Metal-dependent hydrolases"/>
    <property type="match status" value="1"/>
</dbReference>
<feature type="region of interest" description="Disordered" evidence="3">
    <location>
        <begin position="90"/>
        <end position="111"/>
    </location>
</feature>
<dbReference type="Gene3D" id="2.30.40.10">
    <property type="entry name" value="Urease, subunit C, domain 1"/>
    <property type="match status" value="1"/>
</dbReference>
<dbReference type="RefSeq" id="WP_261519194.1">
    <property type="nucleotide sequence ID" value="NZ_JAODNW010000003.1"/>
</dbReference>
<accession>A0ABV6D4I8</accession>
<dbReference type="EMBL" id="JBHLXD010000004">
    <property type="protein sequence ID" value="MFC0207546.1"/>
    <property type="molecule type" value="Genomic_DNA"/>
</dbReference>
<evidence type="ECO:0000256" key="1">
    <source>
        <dbReference type="ARBA" id="ARBA00001947"/>
    </source>
</evidence>
<evidence type="ECO:0000259" key="4">
    <source>
        <dbReference type="Pfam" id="PF07969"/>
    </source>
</evidence>